<dbReference type="Gene3D" id="3.30.2000.30">
    <property type="match status" value="1"/>
</dbReference>
<name>A0A7L5BUT0_9RHOB</name>
<dbReference type="AlphaFoldDB" id="A0A7L5BUT0"/>
<gene>
    <name evidence="1" type="ORF">G5B40_03105</name>
</gene>
<reference evidence="1 2" key="1">
    <citation type="submission" date="2020-02" db="EMBL/GenBank/DDBJ databases">
        <title>complete genome sequence of Rhodobacteraceae bacterium.</title>
        <authorList>
            <person name="Park J."/>
            <person name="Kim Y.-S."/>
            <person name="Kim K.-H."/>
        </authorList>
    </citation>
    <scope>NUCLEOTIDE SEQUENCE [LARGE SCALE GENOMIC DNA]</scope>
    <source>
        <strain evidence="1 2">RR4-56</strain>
    </source>
</reference>
<dbReference type="KEGG" id="hdh:G5B40_03105"/>
<dbReference type="InterPro" id="IPR053745">
    <property type="entry name" value="Viral_Tail_Comp_sf"/>
</dbReference>
<keyword evidence="2" id="KW-1185">Reference proteome</keyword>
<evidence type="ECO:0000313" key="1">
    <source>
        <dbReference type="EMBL" id="QIE54508.1"/>
    </source>
</evidence>
<accession>A0A7L5BUT0</accession>
<evidence type="ECO:0000313" key="2">
    <source>
        <dbReference type="Proteomes" id="UP000503336"/>
    </source>
</evidence>
<dbReference type="Proteomes" id="UP000503336">
    <property type="component" value="Chromosome"/>
</dbReference>
<organism evidence="1 2">
    <name type="scientific">Pikeienuella piscinae</name>
    <dbReference type="NCBI Taxonomy" id="2748098"/>
    <lineage>
        <taxon>Bacteria</taxon>
        <taxon>Pseudomonadati</taxon>
        <taxon>Pseudomonadota</taxon>
        <taxon>Alphaproteobacteria</taxon>
        <taxon>Rhodobacterales</taxon>
        <taxon>Paracoccaceae</taxon>
        <taxon>Pikeienuella</taxon>
    </lineage>
</organism>
<dbReference type="Pfam" id="PF11367">
    <property type="entry name" value="Tail_completion_gp17"/>
    <property type="match status" value="1"/>
</dbReference>
<sequence length="139" mass="15252">MTMALSAPLQRALFERLTTAPELATLHGRIHDDAPHRSRDAGGEPYITLGDETISPWNTATDSGAAHEAVIRVYAPQRGFLAVKEIAAVIVALIEANPPKPERGVIVTHEFSGARTRREENGALRRIDLTFRFVIEDDA</sequence>
<dbReference type="InterPro" id="IPR021508">
    <property type="entry name" value="Gp17-like"/>
</dbReference>
<proteinExistence type="predicted"/>
<protein>
    <submittedName>
        <fullName evidence="1">DUF3168 domain-containing protein</fullName>
    </submittedName>
</protein>
<dbReference type="EMBL" id="CP049056">
    <property type="protein sequence ID" value="QIE54508.1"/>
    <property type="molecule type" value="Genomic_DNA"/>
</dbReference>
<dbReference type="RefSeq" id="WP_165094842.1">
    <property type="nucleotide sequence ID" value="NZ_CP049056.1"/>
</dbReference>